<proteinExistence type="predicted"/>
<dbReference type="Proteomes" id="UP000384372">
    <property type="component" value="Unassembled WGS sequence"/>
</dbReference>
<organism evidence="1 2">
    <name type="scientific">Segatella copri</name>
    <dbReference type="NCBI Taxonomy" id="165179"/>
    <lineage>
        <taxon>Bacteria</taxon>
        <taxon>Pseudomonadati</taxon>
        <taxon>Bacteroidota</taxon>
        <taxon>Bacteroidia</taxon>
        <taxon>Bacteroidales</taxon>
        <taxon>Prevotellaceae</taxon>
        <taxon>Segatella</taxon>
    </lineage>
</organism>
<accession>A0A6A7WAU1</accession>
<evidence type="ECO:0000313" key="2">
    <source>
        <dbReference type="Proteomes" id="UP000384372"/>
    </source>
</evidence>
<gene>
    <name evidence="1" type="ORF">F7D20_05855</name>
</gene>
<evidence type="ECO:0000313" key="1">
    <source>
        <dbReference type="EMBL" id="MQP11501.1"/>
    </source>
</evidence>
<comment type="caution">
    <text evidence="1">The sequence shown here is derived from an EMBL/GenBank/DDBJ whole genome shotgun (WGS) entry which is preliminary data.</text>
</comment>
<keyword evidence="2" id="KW-1185">Reference proteome</keyword>
<reference evidence="1 2" key="1">
    <citation type="submission" date="2019-09" db="EMBL/GenBank/DDBJ databases">
        <title>Distinct polysaccharide growth profiles of human intestinal Prevotella copri isolates.</title>
        <authorList>
            <person name="Fehlner-Peach H."/>
            <person name="Magnabosco C."/>
            <person name="Raghavan V."/>
            <person name="Scher J.U."/>
            <person name="Tett A."/>
            <person name="Cox L.M."/>
            <person name="Gottsegen C."/>
            <person name="Watters A."/>
            <person name="Wiltshire- Gordon J.D."/>
            <person name="Segata N."/>
            <person name="Bonneau R."/>
            <person name="Littman D.R."/>
        </authorList>
    </citation>
    <scope>NUCLEOTIDE SEQUENCE [LARGE SCALE GENOMIC DNA]</scope>
    <source>
        <strain evidence="2">iAQ1173</strain>
    </source>
</reference>
<dbReference type="OrthoDB" id="1364255at2"/>
<protein>
    <submittedName>
        <fullName evidence="1">Addiction module toxin RelE</fullName>
    </submittedName>
</protein>
<sequence length="117" mass="13183">MSCNITISVSDDFAKEAKRLAKKYPSFKQDYKDFLVSIKNNPLQGDEITKNIRKIRMAIKAKGKGKSGGARVITFNILTDIENGHVVFLLLYDKEDASTVKVNVVKQLVRDMGFDLE</sequence>
<name>A0A6A7WAU1_9BACT</name>
<dbReference type="RefSeq" id="WP_158463235.1">
    <property type="nucleotide sequence ID" value="NZ_JAHOER010000027.1"/>
</dbReference>
<dbReference type="AlphaFoldDB" id="A0A6A7WAU1"/>
<dbReference type="EMBL" id="VZAD01000051">
    <property type="protein sequence ID" value="MQP11501.1"/>
    <property type="molecule type" value="Genomic_DNA"/>
</dbReference>